<sequence>MFGKGNQDCQSYAKFVTTVAKQLGKKSPSIQQSIDDALRSDPSILDKGLEDQWNSLVLEPLAHFPKTQMSFLLVIDALDECTDGEWLLRKLLQKESTGLRILITSRPHLLPPDSSDTRYHHIVLHDIEPAIVNRDIRLFFQMAVNPRRHGWPDASSLELLMHKANGIFEWAALASRFLNKSKGVYKTNLQKLLGDGVSHPPQRALSVLYLTILDDYVKSQEWEPDSHFTCCGILRRYLGSLVVLFDQLSPRSFYKLIASDTDDIDVHDILSNLKSIIDFPNDEENSIDKIRIHHSTFREFLLDRELCTDDTFYVDKRAAHKVVLNGCLDLLLKTLKRGICQSDDPSFDHATAPSYPRQAITPEIQYACLNWVAHLIECGGTFYENATISRLLLNHSLHWLEVLGCMGRSVEALNALENLSSLAKACPCAPLKIDFL</sequence>
<evidence type="ECO:0000313" key="3">
    <source>
        <dbReference type="EMBL" id="KAJ5592398.1"/>
    </source>
</evidence>
<dbReference type="RefSeq" id="XP_056749024.1">
    <property type="nucleotide sequence ID" value="XM_056900356.1"/>
</dbReference>
<dbReference type="AlphaFoldDB" id="A0AAD6DSG5"/>
<comment type="caution">
    <text evidence="3">The sequence shown here is derived from an EMBL/GenBank/DDBJ whole genome shotgun (WGS) entry which is preliminary data.</text>
</comment>
<keyword evidence="4" id="KW-1185">Reference proteome</keyword>
<name>A0AAD6DSG5_9EURO</name>
<reference evidence="3" key="2">
    <citation type="submission" date="2023-01" db="EMBL/GenBank/DDBJ databases">
        <authorList>
            <person name="Petersen C."/>
        </authorList>
    </citation>
    <scope>NUCLEOTIDE SEQUENCE</scope>
    <source>
        <strain evidence="3">IBT 12815</strain>
    </source>
</reference>
<protein>
    <recommendedName>
        <fullName evidence="2">Nephrocystin 3-like N-terminal domain-containing protein</fullName>
    </recommendedName>
</protein>
<evidence type="ECO:0000256" key="1">
    <source>
        <dbReference type="ARBA" id="ARBA00022737"/>
    </source>
</evidence>
<organism evidence="3 4">
    <name type="scientific">Penicillium hordei</name>
    <dbReference type="NCBI Taxonomy" id="40994"/>
    <lineage>
        <taxon>Eukaryota</taxon>
        <taxon>Fungi</taxon>
        <taxon>Dikarya</taxon>
        <taxon>Ascomycota</taxon>
        <taxon>Pezizomycotina</taxon>
        <taxon>Eurotiomycetes</taxon>
        <taxon>Eurotiomycetidae</taxon>
        <taxon>Eurotiales</taxon>
        <taxon>Aspergillaceae</taxon>
        <taxon>Penicillium</taxon>
    </lineage>
</organism>
<dbReference type="GeneID" id="81590598"/>
<accession>A0AAD6DSG5</accession>
<dbReference type="Pfam" id="PF24883">
    <property type="entry name" value="NPHP3_N"/>
    <property type="match status" value="1"/>
</dbReference>
<proteinExistence type="predicted"/>
<feature type="domain" description="Nephrocystin 3-like N-terminal" evidence="2">
    <location>
        <begin position="2"/>
        <end position="106"/>
    </location>
</feature>
<gene>
    <name evidence="3" type="ORF">N7537_009302</name>
</gene>
<dbReference type="Proteomes" id="UP001213799">
    <property type="component" value="Unassembled WGS sequence"/>
</dbReference>
<dbReference type="InterPro" id="IPR056884">
    <property type="entry name" value="NPHP3-like_N"/>
</dbReference>
<dbReference type="PANTHER" id="PTHR10039:SF16">
    <property type="entry name" value="GPI INOSITOL-DEACYLASE"/>
    <property type="match status" value="1"/>
</dbReference>
<dbReference type="EMBL" id="JAQJAE010000005">
    <property type="protein sequence ID" value="KAJ5592398.1"/>
    <property type="molecule type" value="Genomic_DNA"/>
</dbReference>
<dbReference type="PANTHER" id="PTHR10039">
    <property type="entry name" value="AMELOGENIN"/>
    <property type="match status" value="1"/>
</dbReference>
<keyword evidence="1" id="KW-0677">Repeat</keyword>
<reference evidence="3" key="1">
    <citation type="journal article" date="2023" name="IMA Fungus">
        <title>Comparative genomic study of the Penicillium genus elucidates a diverse pangenome and 15 lateral gene transfer events.</title>
        <authorList>
            <person name="Petersen C."/>
            <person name="Sorensen T."/>
            <person name="Nielsen M.R."/>
            <person name="Sondergaard T.E."/>
            <person name="Sorensen J.L."/>
            <person name="Fitzpatrick D.A."/>
            <person name="Frisvad J.C."/>
            <person name="Nielsen K.L."/>
        </authorList>
    </citation>
    <scope>NUCLEOTIDE SEQUENCE</scope>
    <source>
        <strain evidence="3">IBT 12815</strain>
    </source>
</reference>
<evidence type="ECO:0000313" key="4">
    <source>
        <dbReference type="Proteomes" id="UP001213799"/>
    </source>
</evidence>
<evidence type="ECO:0000259" key="2">
    <source>
        <dbReference type="Pfam" id="PF24883"/>
    </source>
</evidence>